<proteinExistence type="predicted"/>
<reference evidence="1" key="1">
    <citation type="journal article" date="2021" name="Proc. Natl. Acad. Sci. U.S.A.">
        <title>A Catalog of Tens of Thousands of Viruses from Human Metagenomes Reveals Hidden Associations with Chronic Diseases.</title>
        <authorList>
            <person name="Tisza M.J."/>
            <person name="Buck C.B."/>
        </authorList>
    </citation>
    <scope>NUCLEOTIDE SEQUENCE</scope>
    <source>
        <strain evidence="1">CtelJ1</strain>
    </source>
</reference>
<evidence type="ECO:0000313" key="1">
    <source>
        <dbReference type="EMBL" id="DAG00956.1"/>
    </source>
</evidence>
<protein>
    <submittedName>
        <fullName evidence="1">Uncharacterized protein</fullName>
    </submittedName>
</protein>
<sequence length="69" mass="7778">MSCQASLRIAGKAKCYYVYVQHSRTGALTSLKVKLKQYLSITYAYPEPMLKTESNGGTITRKQLMTLEN</sequence>
<dbReference type="EMBL" id="BK016184">
    <property type="protein sequence ID" value="DAG00956.1"/>
    <property type="molecule type" value="Genomic_DNA"/>
</dbReference>
<name>A0A8S5V2N9_9CAUD</name>
<organism evidence="1">
    <name type="scientific">CrAss-like virus sp. ctelJ1</name>
    <dbReference type="NCBI Taxonomy" id="2825838"/>
    <lineage>
        <taxon>Viruses</taxon>
        <taxon>Duplodnaviria</taxon>
        <taxon>Heunggongvirae</taxon>
        <taxon>Uroviricota</taxon>
        <taxon>Caudoviricetes</taxon>
        <taxon>Crassvirales</taxon>
    </lineage>
</organism>
<accession>A0A8S5V2N9</accession>